<dbReference type="GO" id="GO:0006355">
    <property type="term" value="P:regulation of DNA-templated transcription"/>
    <property type="evidence" value="ECO:0007669"/>
    <property type="project" value="TreeGrafter"/>
</dbReference>
<dbReference type="SUPFAM" id="SSF52172">
    <property type="entry name" value="CheY-like"/>
    <property type="match status" value="1"/>
</dbReference>
<evidence type="ECO:0000259" key="7">
    <source>
        <dbReference type="PROSITE" id="PS50110"/>
    </source>
</evidence>
<name>A0A256IRV8_9EURY</name>
<dbReference type="SMART" id="SM00448">
    <property type="entry name" value="REC"/>
    <property type="match status" value="1"/>
</dbReference>
<dbReference type="InterPro" id="IPR001789">
    <property type="entry name" value="Sig_transdc_resp-reg_receiver"/>
</dbReference>
<keyword evidence="1 6" id="KW-0597">Phosphoprotein</keyword>
<feature type="modified residue" description="4-aspartylphosphate" evidence="6">
    <location>
        <position position="95"/>
    </location>
</feature>
<dbReference type="PANTHER" id="PTHR48111">
    <property type="entry name" value="REGULATOR OF RPOS"/>
    <property type="match status" value="1"/>
</dbReference>
<dbReference type="PROSITE" id="PS50110">
    <property type="entry name" value="RESPONSE_REGULATORY"/>
    <property type="match status" value="1"/>
</dbReference>
<keyword evidence="2" id="KW-0902">Two-component regulatory system</keyword>
<dbReference type="GO" id="GO:0000976">
    <property type="term" value="F:transcription cis-regulatory region binding"/>
    <property type="evidence" value="ECO:0007669"/>
    <property type="project" value="TreeGrafter"/>
</dbReference>
<dbReference type="Gene3D" id="3.40.50.2300">
    <property type="match status" value="1"/>
</dbReference>
<evidence type="ECO:0000256" key="4">
    <source>
        <dbReference type="ARBA" id="ARBA00023125"/>
    </source>
</evidence>
<dbReference type="InterPro" id="IPR011006">
    <property type="entry name" value="CheY-like_superfamily"/>
</dbReference>
<keyword evidence="5" id="KW-0804">Transcription</keyword>
<dbReference type="Proteomes" id="UP000216308">
    <property type="component" value="Unassembled WGS sequence"/>
</dbReference>
<protein>
    <recommendedName>
        <fullName evidence="11">HTR-like protein</fullName>
    </recommendedName>
</protein>
<evidence type="ECO:0000256" key="6">
    <source>
        <dbReference type="PROSITE-ProRule" id="PRU00169"/>
    </source>
</evidence>
<dbReference type="Pfam" id="PF08448">
    <property type="entry name" value="PAS_4"/>
    <property type="match status" value="1"/>
</dbReference>
<accession>A0A256IRV8</accession>
<comment type="caution">
    <text evidence="9">The sequence shown here is derived from an EMBL/GenBank/DDBJ whole genome shotgun (WGS) entry which is preliminary data.</text>
</comment>
<dbReference type="Pfam" id="PF00072">
    <property type="entry name" value="Response_reg"/>
    <property type="match status" value="1"/>
</dbReference>
<dbReference type="CDD" id="cd00156">
    <property type="entry name" value="REC"/>
    <property type="match status" value="1"/>
</dbReference>
<evidence type="ECO:0008006" key="11">
    <source>
        <dbReference type="Google" id="ProtNLM"/>
    </source>
</evidence>
<dbReference type="AlphaFoldDB" id="A0A256IRV8"/>
<evidence type="ECO:0000256" key="1">
    <source>
        <dbReference type="ARBA" id="ARBA00022553"/>
    </source>
</evidence>
<gene>
    <name evidence="9" type="ORF">DJ70_01095</name>
</gene>
<keyword evidence="10" id="KW-1185">Reference proteome</keyword>
<evidence type="ECO:0000256" key="3">
    <source>
        <dbReference type="ARBA" id="ARBA00023015"/>
    </source>
</evidence>
<dbReference type="GO" id="GO:0005829">
    <property type="term" value="C:cytosol"/>
    <property type="evidence" value="ECO:0007669"/>
    <property type="project" value="TreeGrafter"/>
</dbReference>
<dbReference type="EMBL" id="NHPJ01000006">
    <property type="protein sequence ID" value="OYR59255.1"/>
    <property type="molecule type" value="Genomic_DNA"/>
</dbReference>
<dbReference type="Gene3D" id="3.30.450.20">
    <property type="entry name" value="PAS domain"/>
    <property type="match status" value="1"/>
</dbReference>
<dbReference type="InterPro" id="IPR000014">
    <property type="entry name" value="PAS"/>
</dbReference>
<dbReference type="GO" id="GO:0000156">
    <property type="term" value="F:phosphorelay response regulator activity"/>
    <property type="evidence" value="ECO:0007669"/>
    <property type="project" value="TreeGrafter"/>
</dbReference>
<dbReference type="CDD" id="cd00130">
    <property type="entry name" value="PAS"/>
    <property type="match status" value="1"/>
</dbReference>
<organism evidence="9 10">
    <name type="scientific">Halorubrum halodurans</name>
    <dbReference type="NCBI Taxonomy" id="1383851"/>
    <lineage>
        <taxon>Archaea</taxon>
        <taxon>Methanobacteriati</taxon>
        <taxon>Methanobacteriota</taxon>
        <taxon>Stenosarchaea group</taxon>
        <taxon>Halobacteria</taxon>
        <taxon>Halobacteriales</taxon>
        <taxon>Haloferacaceae</taxon>
        <taxon>Halorubrum</taxon>
    </lineage>
</organism>
<feature type="domain" description="PAS" evidence="8">
    <location>
        <begin position="171"/>
        <end position="225"/>
    </location>
</feature>
<evidence type="ECO:0000259" key="8">
    <source>
        <dbReference type="PROSITE" id="PS50112"/>
    </source>
</evidence>
<keyword evidence="4" id="KW-0238">DNA-binding</keyword>
<dbReference type="InterPro" id="IPR039420">
    <property type="entry name" value="WalR-like"/>
</dbReference>
<feature type="domain" description="Response regulatory" evidence="7">
    <location>
        <begin position="44"/>
        <end position="160"/>
    </location>
</feature>
<dbReference type="InterPro" id="IPR035965">
    <property type="entry name" value="PAS-like_dom_sf"/>
</dbReference>
<evidence type="ECO:0000256" key="5">
    <source>
        <dbReference type="ARBA" id="ARBA00023163"/>
    </source>
</evidence>
<reference evidence="9 10" key="1">
    <citation type="journal article" date="2014" name="Front. Microbiol.">
        <title>Population and genomic analysis of the genus Halorubrum.</title>
        <authorList>
            <person name="Fullmer M.S."/>
            <person name="Soucy S.M."/>
            <person name="Swithers K.S."/>
            <person name="Makkay A.M."/>
            <person name="Wheeler R."/>
            <person name="Ventosa A."/>
            <person name="Gogarten J.P."/>
            <person name="Papke R.T."/>
        </authorList>
    </citation>
    <scope>NUCLEOTIDE SEQUENCE [LARGE SCALE GENOMIC DNA]</scope>
    <source>
        <strain evidence="9 10">Cb34</strain>
    </source>
</reference>
<sequence length="287" mass="32265">MSGRKVVARIRVRYGGRFERRRAYATRRYRFRMHDGSESSAPIRLLHVEDDAAFADLTATYLDRLAPTIDHEAVATIEEGRARYRESDFDAVVCDYDLPDGTGIDLLEWVREDDPELPFVLFTGKGSEEVASEAISAGVTDYLQKHGGSDQFEVLVNRLRNAVDRSRLMRQVERSIAALEAANEPIGILGADGRYLFANEAYASVYGRSPEAVVGRHWETFYPDDEIARFTDEILPIVTEEGHWTGEATARDEDGRLIRERLVLTHTTDGGHVCIVRGAEPISETDD</sequence>
<dbReference type="InterPro" id="IPR013656">
    <property type="entry name" value="PAS_4"/>
</dbReference>
<proteinExistence type="predicted"/>
<dbReference type="PANTHER" id="PTHR48111:SF1">
    <property type="entry name" value="TWO-COMPONENT RESPONSE REGULATOR ORR33"/>
    <property type="match status" value="1"/>
</dbReference>
<dbReference type="PROSITE" id="PS50112">
    <property type="entry name" value="PAS"/>
    <property type="match status" value="1"/>
</dbReference>
<dbReference type="SUPFAM" id="SSF55785">
    <property type="entry name" value="PYP-like sensor domain (PAS domain)"/>
    <property type="match status" value="1"/>
</dbReference>
<evidence type="ECO:0000256" key="2">
    <source>
        <dbReference type="ARBA" id="ARBA00023012"/>
    </source>
</evidence>
<dbReference type="SMART" id="SM00091">
    <property type="entry name" value="PAS"/>
    <property type="match status" value="1"/>
</dbReference>
<evidence type="ECO:0000313" key="10">
    <source>
        <dbReference type="Proteomes" id="UP000216308"/>
    </source>
</evidence>
<dbReference type="GO" id="GO:0032993">
    <property type="term" value="C:protein-DNA complex"/>
    <property type="evidence" value="ECO:0007669"/>
    <property type="project" value="TreeGrafter"/>
</dbReference>
<evidence type="ECO:0000313" key="9">
    <source>
        <dbReference type="EMBL" id="OYR59255.1"/>
    </source>
</evidence>
<dbReference type="NCBIfam" id="TIGR00229">
    <property type="entry name" value="sensory_box"/>
    <property type="match status" value="1"/>
</dbReference>
<keyword evidence="3" id="KW-0805">Transcription regulation</keyword>